<gene>
    <name evidence="4" type="ORF">CSUI_009778</name>
</gene>
<feature type="domain" description="RRM" evidence="3">
    <location>
        <begin position="57"/>
        <end position="114"/>
    </location>
</feature>
<proteinExistence type="predicted"/>
<dbReference type="InterPro" id="IPR012677">
    <property type="entry name" value="Nucleotide-bd_a/b_plait_sf"/>
</dbReference>
<dbReference type="OrthoDB" id="377209at2759"/>
<evidence type="ECO:0000313" key="5">
    <source>
        <dbReference type="Proteomes" id="UP000221165"/>
    </source>
</evidence>
<accession>A0A2C6KID6</accession>
<organism evidence="4 5">
    <name type="scientific">Cystoisospora suis</name>
    <dbReference type="NCBI Taxonomy" id="483139"/>
    <lineage>
        <taxon>Eukaryota</taxon>
        <taxon>Sar</taxon>
        <taxon>Alveolata</taxon>
        <taxon>Apicomplexa</taxon>
        <taxon>Conoidasida</taxon>
        <taxon>Coccidia</taxon>
        <taxon>Eucoccidiorida</taxon>
        <taxon>Eimeriorina</taxon>
        <taxon>Sarcocystidae</taxon>
        <taxon>Cystoisospora</taxon>
    </lineage>
</organism>
<dbReference type="InterPro" id="IPR000504">
    <property type="entry name" value="RRM_dom"/>
</dbReference>
<feature type="non-terminal residue" evidence="4">
    <location>
        <position position="114"/>
    </location>
</feature>
<evidence type="ECO:0000259" key="3">
    <source>
        <dbReference type="PROSITE" id="PS50102"/>
    </source>
</evidence>
<dbReference type="VEuPathDB" id="ToxoDB:CSUI_009778"/>
<sequence length="114" mass="13178">IKRKQELIDKKKVLYRQLNEARSEDERSVLRAQLTALENATRLPGAPPVDLEKESSTNLYLGNLSPEITEEFLCQQFGKYGNITSVKIMYPRTEEEKKRNRNCGFVSFESRPQA</sequence>
<evidence type="ECO:0000256" key="2">
    <source>
        <dbReference type="SAM" id="Coils"/>
    </source>
</evidence>
<dbReference type="RefSeq" id="XP_067918137.1">
    <property type="nucleotide sequence ID" value="XM_068069887.1"/>
</dbReference>
<feature type="coiled-coil region" evidence="2">
    <location>
        <begin position="1"/>
        <end position="40"/>
    </location>
</feature>
<dbReference type="InterPro" id="IPR035979">
    <property type="entry name" value="RBD_domain_sf"/>
</dbReference>
<dbReference type="PANTHER" id="PTHR23140">
    <property type="entry name" value="RNA PROCESSING PROTEIN LD23810P"/>
    <property type="match status" value="1"/>
</dbReference>
<dbReference type="Gene3D" id="3.30.70.330">
    <property type="match status" value="1"/>
</dbReference>
<dbReference type="Proteomes" id="UP000221165">
    <property type="component" value="Unassembled WGS sequence"/>
</dbReference>
<name>A0A2C6KID6_9APIC</name>
<dbReference type="SUPFAM" id="SSF54928">
    <property type="entry name" value="RNA-binding domain, RBD"/>
    <property type="match status" value="1"/>
</dbReference>
<dbReference type="GO" id="GO:0003723">
    <property type="term" value="F:RNA binding"/>
    <property type="evidence" value="ECO:0007669"/>
    <property type="project" value="UniProtKB-UniRule"/>
</dbReference>
<dbReference type="GeneID" id="94433098"/>
<dbReference type="InterPro" id="IPR051485">
    <property type="entry name" value="SR-CTD_assoc_factor"/>
</dbReference>
<evidence type="ECO:0000256" key="1">
    <source>
        <dbReference type="PROSITE-ProRule" id="PRU00176"/>
    </source>
</evidence>
<reference evidence="4 5" key="1">
    <citation type="journal article" date="2017" name="Int. J. Parasitol.">
        <title>The genome of the protozoan parasite Cystoisospora suis and a reverse vaccinology approach to identify vaccine candidates.</title>
        <authorList>
            <person name="Palmieri N."/>
            <person name="Shrestha A."/>
            <person name="Ruttkowski B."/>
            <person name="Beck T."/>
            <person name="Vogl C."/>
            <person name="Tomley F."/>
            <person name="Blake D.P."/>
            <person name="Joachim A."/>
        </authorList>
    </citation>
    <scope>NUCLEOTIDE SEQUENCE [LARGE SCALE GENOMIC DNA]</scope>
    <source>
        <strain evidence="4 5">Wien I</strain>
    </source>
</reference>
<dbReference type="EMBL" id="MIGC01006021">
    <property type="protein sequence ID" value="PHJ16408.1"/>
    <property type="molecule type" value="Genomic_DNA"/>
</dbReference>
<dbReference type="GO" id="GO:0005634">
    <property type="term" value="C:nucleus"/>
    <property type="evidence" value="ECO:0007669"/>
    <property type="project" value="TreeGrafter"/>
</dbReference>
<protein>
    <submittedName>
        <fullName evidence="4">Rrm domain-containing</fullName>
    </submittedName>
</protein>
<dbReference type="AlphaFoldDB" id="A0A2C6KID6"/>
<dbReference type="PANTHER" id="PTHR23140:SF0">
    <property type="entry name" value="U2 SNRNP-ASSOCIATED SURP MOTIF-CONTAINING PROTEIN"/>
    <property type="match status" value="1"/>
</dbReference>
<keyword evidence="5" id="KW-1185">Reference proteome</keyword>
<keyword evidence="2" id="KW-0175">Coiled coil</keyword>
<dbReference type="Pfam" id="PF00076">
    <property type="entry name" value="RRM_1"/>
    <property type="match status" value="1"/>
</dbReference>
<comment type="caution">
    <text evidence="4">The sequence shown here is derived from an EMBL/GenBank/DDBJ whole genome shotgun (WGS) entry which is preliminary data.</text>
</comment>
<evidence type="ECO:0000313" key="4">
    <source>
        <dbReference type="EMBL" id="PHJ16408.1"/>
    </source>
</evidence>
<dbReference type="PROSITE" id="PS50102">
    <property type="entry name" value="RRM"/>
    <property type="match status" value="1"/>
</dbReference>
<feature type="non-terminal residue" evidence="4">
    <location>
        <position position="1"/>
    </location>
</feature>
<keyword evidence="1" id="KW-0694">RNA-binding</keyword>